<name>A0ACB8WDK4_9TELE</name>
<dbReference type="EMBL" id="CM041541">
    <property type="protein sequence ID" value="KAI3365913.1"/>
    <property type="molecule type" value="Genomic_DNA"/>
</dbReference>
<reference evidence="1" key="1">
    <citation type="submission" date="2022-04" db="EMBL/GenBank/DDBJ databases">
        <title>Jade perch genome.</title>
        <authorList>
            <person name="Chao B."/>
        </authorList>
    </citation>
    <scope>NUCLEOTIDE SEQUENCE</scope>
    <source>
        <strain evidence="1">CB-2022</strain>
    </source>
</reference>
<dbReference type="Proteomes" id="UP000831701">
    <property type="component" value="Chromosome 11"/>
</dbReference>
<evidence type="ECO:0000313" key="1">
    <source>
        <dbReference type="EMBL" id="KAI3365913.1"/>
    </source>
</evidence>
<protein>
    <submittedName>
        <fullName evidence="1">Uncharacterized protein</fullName>
    </submittedName>
</protein>
<accession>A0ACB8WDK4</accession>
<proteinExistence type="predicted"/>
<comment type="caution">
    <text evidence="1">The sequence shown here is derived from an EMBL/GenBank/DDBJ whole genome shotgun (WGS) entry which is preliminary data.</text>
</comment>
<evidence type="ECO:0000313" key="2">
    <source>
        <dbReference type="Proteomes" id="UP000831701"/>
    </source>
</evidence>
<organism evidence="1 2">
    <name type="scientific">Scortum barcoo</name>
    <name type="common">barcoo grunter</name>
    <dbReference type="NCBI Taxonomy" id="214431"/>
    <lineage>
        <taxon>Eukaryota</taxon>
        <taxon>Metazoa</taxon>
        <taxon>Chordata</taxon>
        <taxon>Craniata</taxon>
        <taxon>Vertebrata</taxon>
        <taxon>Euteleostomi</taxon>
        <taxon>Actinopterygii</taxon>
        <taxon>Neopterygii</taxon>
        <taxon>Teleostei</taxon>
        <taxon>Neoteleostei</taxon>
        <taxon>Acanthomorphata</taxon>
        <taxon>Eupercaria</taxon>
        <taxon>Centrarchiformes</taxon>
        <taxon>Terapontoidei</taxon>
        <taxon>Terapontidae</taxon>
        <taxon>Scortum</taxon>
    </lineage>
</organism>
<sequence length="734" mass="79311">MDNRLFTLVFSLLMLGRCLARVVTVSPGPLIRVEGQPVSIGCDVNDYSGPREQDFEWMMLREANGQRIKIISTFDASYSHPSLSKRVASGDISVVRLQDNEVELKIAEVKAQDAGYYLCQTPSTDSVISGNYEAQVQLTVIPNTLKVSPQTPPPVVPEGSDITLSCNVTRELTHPTYLSVTWTVKRGTASEDILTFGPQGEAVVGPKYTRRYADGGIRLVPGKNGLFELVISRVTTSDEGIYECNGTEWTHENGGKWIKIVESTREMGTVTVTPTGQSLSVKASSLIPPSPSSVLLTPGNTLTLLCSVAADNLPALALEVTWLADGRDIITMERSGVVITNTSQGGAQGKRGEASLERTGAGEYRLGVRGVSGEDGGAYACRIRAFIEKGGRSAGGGGRWHMAAEKTSTPVTVKVSQIKPSFTLTLEPVLNPQMTAEPAELACLVTNITHLPLGGRLGVTWEHTTLPGIGDDPQTSHPVGSLDGSGNLLPGSMYSDRLKSGALSLSRVQPNTFKLRFLRTQEIDMGQYVCTVSAWDVNSQGDMVKTAEQQSSPLTVRWDTKRPSLNVVAKTIREASVGGATFEMGCTVAKENLGEAGYSVLIQSQESLESNIKTIMTLSPDSVLQHGGATDPNRRDSLVLTKSGPAEFRFRLAGVQLSDRGYYWCDITAWTKQQPGQAWTKAASAESNKIRIDFQENGPSFSIAIESIRRQQCLSMGNGQDGVFAQRLWILTKD</sequence>
<gene>
    <name evidence="1" type="ORF">L3Q82_000735</name>
</gene>
<keyword evidence="2" id="KW-1185">Reference proteome</keyword>